<dbReference type="Proteomes" id="UP001642540">
    <property type="component" value="Unassembled WGS sequence"/>
</dbReference>
<comment type="subcellular location">
    <subcellularLocation>
        <location evidence="1">Membrane</location>
        <topology evidence="1">Multi-pass membrane protein</topology>
    </subcellularLocation>
</comment>
<feature type="transmembrane region" description="Helical" evidence="6">
    <location>
        <begin position="141"/>
        <end position="165"/>
    </location>
</feature>
<keyword evidence="4 6" id="KW-0472">Membrane</keyword>
<keyword evidence="3 6" id="KW-1133">Transmembrane helix</keyword>
<evidence type="ECO:0000256" key="6">
    <source>
        <dbReference type="SAM" id="Phobius"/>
    </source>
</evidence>
<proteinExistence type="predicted"/>
<dbReference type="InterPro" id="IPR008952">
    <property type="entry name" value="Tetraspanin_EC2_sf"/>
</dbReference>
<dbReference type="InterPro" id="IPR018499">
    <property type="entry name" value="Tetraspanin/Peripherin"/>
</dbReference>
<protein>
    <submittedName>
        <fullName evidence="7">Uncharacterized protein</fullName>
    </submittedName>
</protein>
<evidence type="ECO:0000256" key="5">
    <source>
        <dbReference type="SAM" id="MobiDB-lite"/>
    </source>
</evidence>
<comment type="caution">
    <text evidence="7">The sequence shown here is derived from an EMBL/GenBank/DDBJ whole genome shotgun (WGS) entry which is preliminary data.</text>
</comment>
<evidence type="ECO:0000256" key="3">
    <source>
        <dbReference type="ARBA" id="ARBA00022989"/>
    </source>
</evidence>
<sequence length="230" mass="26136">MILFIPFDGFLGIQAMMTKDPYNKFLANIKDSEDGYANEDAKRVGIIPIPPTVFWHHLQRRGKCCGLYSYEEWRNTTIGIKYHSVPDSCCKAEYDYEGCGELAWKHPNHYKHSLASILHDRGCIAIFPKVLRNDNRYTISIFGKLVASLLILCLLISIVLFIMVVTKYFRPGEGLNNPTFVDAQVEPDERDSRRESDGAGDRTSTDKNNNVVRSRKISFDNTGPRLIPSA</sequence>
<feature type="region of interest" description="Disordered" evidence="5">
    <location>
        <begin position="180"/>
        <end position="230"/>
    </location>
</feature>
<reference evidence="7 8" key="1">
    <citation type="submission" date="2024-08" db="EMBL/GenBank/DDBJ databases">
        <authorList>
            <person name="Cucini C."/>
            <person name="Frati F."/>
        </authorList>
    </citation>
    <scope>NUCLEOTIDE SEQUENCE [LARGE SCALE GENOMIC DNA]</scope>
</reference>
<organism evidence="7 8">
    <name type="scientific">Orchesella dallaii</name>
    <dbReference type="NCBI Taxonomy" id="48710"/>
    <lineage>
        <taxon>Eukaryota</taxon>
        <taxon>Metazoa</taxon>
        <taxon>Ecdysozoa</taxon>
        <taxon>Arthropoda</taxon>
        <taxon>Hexapoda</taxon>
        <taxon>Collembola</taxon>
        <taxon>Entomobryomorpha</taxon>
        <taxon>Entomobryoidea</taxon>
        <taxon>Orchesellidae</taxon>
        <taxon>Orchesellinae</taxon>
        <taxon>Orchesella</taxon>
    </lineage>
</organism>
<evidence type="ECO:0000256" key="1">
    <source>
        <dbReference type="ARBA" id="ARBA00004141"/>
    </source>
</evidence>
<dbReference type="SUPFAM" id="SSF48652">
    <property type="entry name" value="Tetraspanin"/>
    <property type="match status" value="1"/>
</dbReference>
<evidence type="ECO:0000313" key="7">
    <source>
        <dbReference type="EMBL" id="CAL8090426.1"/>
    </source>
</evidence>
<evidence type="ECO:0000313" key="8">
    <source>
        <dbReference type="Proteomes" id="UP001642540"/>
    </source>
</evidence>
<accession>A0ABP1Q9L3</accession>
<evidence type="ECO:0000256" key="2">
    <source>
        <dbReference type="ARBA" id="ARBA00022692"/>
    </source>
</evidence>
<evidence type="ECO:0000256" key="4">
    <source>
        <dbReference type="ARBA" id="ARBA00023136"/>
    </source>
</evidence>
<feature type="compositionally biased region" description="Basic and acidic residues" evidence="5">
    <location>
        <begin position="190"/>
        <end position="205"/>
    </location>
</feature>
<gene>
    <name evidence="7" type="ORF">ODALV1_LOCUS7640</name>
</gene>
<name>A0ABP1Q9L3_9HEXA</name>
<dbReference type="Pfam" id="PF00335">
    <property type="entry name" value="Tetraspanin"/>
    <property type="match status" value="1"/>
</dbReference>
<dbReference type="Gene3D" id="1.10.1450.10">
    <property type="entry name" value="Tetraspanin"/>
    <property type="match status" value="1"/>
</dbReference>
<dbReference type="EMBL" id="CAXLJM020000024">
    <property type="protein sequence ID" value="CAL8090426.1"/>
    <property type="molecule type" value="Genomic_DNA"/>
</dbReference>
<keyword evidence="8" id="KW-1185">Reference proteome</keyword>
<keyword evidence="2 6" id="KW-0812">Transmembrane</keyword>